<reference evidence="4 5" key="1">
    <citation type="submission" date="2016-11" db="EMBL/GenBank/DDBJ databases">
        <title>Study of marine rhodopsin-containing bacteria.</title>
        <authorList>
            <person name="Yoshizawa S."/>
            <person name="Kumagai Y."/>
            <person name="Kogure K."/>
        </authorList>
    </citation>
    <scope>NUCLEOTIDE SEQUENCE [LARGE SCALE GENOMIC DNA]</scope>
    <source>
        <strain evidence="4 5">SAORIC-28</strain>
    </source>
</reference>
<dbReference type="InterPro" id="IPR003661">
    <property type="entry name" value="HisK_dim/P_dom"/>
</dbReference>
<keyword evidence="5" id="KW-1185">Reference proteome</keyword>
<dbReference type="EMBL" id="MQWD01000001">
    <property type="protein sequence ID" value="PAP77189.1"/>
    <property type="molecule type" value="Genomic_DNA"/>
</dbReference>
<accession>A0A271J3B0</accession>
<evidence type="ECO:0000259" key="3">
    <source>
        <dbReference type="SMART" id="SM00388"/>
    </source>
</evidence>
<name>A0A271J3B0_9BACT</name>
<feature type="domain" description="Signal transduction histidine kinase dimerisation/phosphoacceptor" evidence="3">
    <location>
        <begin position="103"/>
        <end position="165"/>
    </location>
</feature>
<comment type="caution">
    <text evidence="4">The sequence shown here is derived from an EMBL/GenBank/DDBJ whole genome shotgun (WGS) entry which is preliminary data.</text>
</comment>
<dbReference type="AlphaFoldDB" id="A0A271J3B0"/>
<dbReference type="CDD" id="cd00082">
    <property type="entry name" value="HisKA"/>
    <property type="match status" value="1"/>
</dbReference>
<dbReference type="RefSeq" id="WP_095510855.1">
    <property type="nucleotide sequence ID" value="NZ_MQWD01000001.1"/>
</dbReference>
<proteinExistence type="predicted"/>
<dbReference type="Pfam" id="PF00512">
    <property type="entry name" value="HisKA"/>
    <property type="match status" value="1"/>
</dbReference>
<comment type="catalytic activity">
    <reaction evidence="1">
        <text>ATP + protein L-histidine = ADP + protein N-phospho-L-histidine.</text>
        <dbReference type="EC" id="2.7.13.3"/>
    </reaction>
</comment>
<gene>
    <name evidence="4" type="ORF">BSZ37_12490</name>
</gene>
<dbReference type="OrthoDB" id="1495632at2"/>
<dbReference type="SMART" id="SM00388">
    <property type="entry name" value="HisKA"/>
    <property type="match status" value="1"/>
</dbReference>
<protein>
    <recommendedName>
        <fullName evidence="2">histidine kinase</fullName>
        <ecNumber evidence="2">2.7.13.3</ecNumber>
    </recommendedName>
</protein>
<evidence type="ECO:0000256" key="2">
    <source>
        <dbReference type="ARBA" id="ARBA00012438"/>
    </source>
</evidence>
<evidence type="ECO:0000313" key="5">
    <source>
        <dbReference type="Proteomes" id="UP000216339"/>
    </source>
</evidence>
<evidence type="ECO:0000256" key="1">
    <source>
        <dbReference type="ARBA" id="ARBA00000085"/>
    </source>
</evidence>
<organism evidence="4 5">
    <name type="scientific">Rubrivirga marina</name>
    <dbReference type="NCBI Taxonomy" id="1196024"/>
    <lineage>
        <taxon>Bacteria</taxon>
        <taxon>Pseudomonadati</taxon>
        <taxon>Rhodothermota</taxon>
        <taxon>Rhodothermia</taxon>
        <taxon>Rhodothermales</taxon>
        <taxon>Rubricoccaceae</taxon>
        <taxon>Rubrivirga</taxon>
    </lineage>
</organism>
<sequence length="176" mass="18169">MPSALLVHPDADQWLGQFSGLDTDVTTAATAKEARAYLAGTAFDIIFVGPGVEGAEAIGALRDVLGLSTQIRSVGGPDEVAHWLAEEGEVARGGEDLVATLNALRGELGRVAHALNNPLAVIAGNAQLGLEMARATGADESVTEALETIGTAAGELERLFSEISGLRARVDRALRG</sequence>
<dbReference type="SUPFAM" id="SSF47384">
    <property type="entry name" value="Homodimeric domain of signal transducing histidine kinase"/>
    <property type="match status" value="1"/>
</dbReference>
<evidence type="ECO:0000313" key="4">
    <source>
        <dbReference type="EMBL" id="PAP77189.1"/>
    </source>
</evidence>
<dbReference type="GO" id="GO:0000155">
    <property type="term" value="F:phosphorelay sensor kinase activity"/>
    <property type="evidence" value="ECO:0007669"/>
    <property type="project" value="InterPro"/>
</dbReference>
<dbReference type="Gene3D" id="1.10.287.130">
    <property type="match status" value="1"/>
</dbReference>
<dbReference type="EC" id="2.7.13.3" evidence="2"/>
<dbReference type="Proteomes" id="UP000216339">
    <property type="component" value="Unassembled WGS sequence"/>
</dbReference>
<dbReference type="InterPro" id="IPR036097">
    <property type="entry name" value="HisK_dim/P_sf"/>
</dbReference>